<dbReference type="AlphaFoldDB" id="A0A972K3X0"/>
<evidence type="ECO:0000313" key="2">
    <source>
        <dbReference type="Proteomes" id="UP000641588"/>
    </source>
</evidence>
<dbReference type="InterPro" id="IPR025236">
    <property type="entry name" value="SR1P"/>
</dbReference>
<dbReference type="EMBL" id="WHOD01000097">
    <property type="protein sequence ID" value="NOU96353.1"/>
    <property type="molecule type" value="Genomic_DNA"/>
</dbReference>
<evidence type="ECO:0000313" key="1">
    <source>
        <dbReference type="EMBL" id="NOU96353.1"/>
    </source>
</evidence>
<dbReference type="Pfam" id="PF13790">
    <property type="entry name" value="SR1P"/>
    <property type="match status" value="1"/>
</dbReference>
<gene>
    <name evidence="1" type="ORF">GC093_24510</name>
</gene>
<name>A0A972K3X0_9BACL</name>
<dbReference type="RefSeq" id="WP_171654588.1">
    <property type="nucleotide sequence ID" value="NZ_WHOD01000097.1"/>
</dbReference>
<keyword evidence="2" id="KW-1185">Reference proteome</keyword>
<accession>A0A972K3X0</accession>
<comment type="caution">
    <text evidence="1">The sequence shown here is derived from an EMBL/GenBank/DDBJ whole genome shotgun (WGS) entry which is preliminary data.</text>
</comment>
<protein>
    <submittedName>
        <fullName evidence="1">GapA-binding peptide SR1P</fullName>
    </submittedName>
</protein>
<proteinExistence type="predicted"/>
<reference evidence="1" key="1">
    <citation type="submission" date="2019-10" db="EMBL/GenBank/DDBJ databases">
        <title>Description of Paenibacillus glebae sp. nov.</title>
        <authorList>
            <person name="Carlier A."/>
            <person name="Qi S."/>
        </authorList>
    </citation>
    <scope>NUCLEOTIDE SEQUENCE</scope>
    <source>
        <strain evidence="1">LMG 31456</strain>
    </source>
</reference>
<sequence>MNLMKLIGSKQQLELGVIICKHCGDIIATQDTEKVTTYYSICKKNSCTGANTTMDTQEEFNHEC</sequence>
<organism evidence="1 2">
    <name type="scientific">Paenibacillus foliorum</name>
    <dbReference type="NCBI Taxonomy" id="2654974"/>
    <lineage>
        <taxon>Bacteria</taxon>
        <taxon>Bacillati</taxon>
        <taxon>Bacillota</taxon>
        <taxon>Bacilli</taxon>
        <taxon>Bacillales</taxon>
        <taxon>Paenibacillaceae</taxon>
        <taxon>Paenibacillus</taxon>
    </lineage>
</organism>
<dbReference type="Proteomes" id="UP000641588">
    <property type="component" value="Unassembled WGS sequence"/>
</dbReference>